<feature type="domain" description="Ricin B lectin" evidence="1">
    <location>
        <begin position="18"/>
        <end position="145"/>
    </location>
</feature>
<dbReference type="AlphaFoldDB" id="A0A7U9KRW7"/>
<accession>A0A7U9KRW7</accession>
<dbReference type="Pfam" id="PF00652">
    <property type="entry name" value="Ricin_B_lectin"/>
    <property type="match status" value="1"/>
</dbReference>
<dbReference type="SMART" id="SM00458">
    <property type="entry name" value="RICIN"/>
    <property type="match status" value="1"/>
</dbReference>
<evidence type="ECO:0000313" key="3">
    <source>
        <dbReference type="Proteomes" id="UP000287830"/>
    </source>
</evidence>
<name>A0A7U9KRW7_9ACTN</name>
<dbReference type="Gene3D" id="2.80.10.50">
    <property type="match status" value="1"/>
</dbReference>
<evidence type="ECO:0000259" key="1">
    <source>
        <dbReference type="SMART" id="SM00458"/>
    </source>
</evidence>
<protein>
    <submittedName>
        <fullName evidence="2">Actinohivin</fullName>
    </submittedName>
</protein>
<reference evidence="2 3" key="1">
    <citation type="submission" date="2018-11" db="EMBL/GenBank/DDBJ databases">
        <title>Whole genome sequence of Streptomyces chrestomyceticus NBRC 13444(T).</title>
        <authorList>
            <person name="Komaki H."/>
            <person name="Tamura T."/>
        </authorList>
    </citation>
    <scope>NUCLEOTIDE SEQUENCE [LARGE SCALE GENOMIC DNA]</scope>
    <source>
        <strain evidence="2 3">NBRC 13444</strain>
    </source>
</reference>
<gene>
    <name evidence="2" type="primary">ath_1</name>
    <name evidence="2" type="ORF">OEIGOIKO_00619</name>
</gene>
<dbReference type="Proteomes" id="UP000287830">
    <property type="component" value="Unassembled WGS sequence"/>
</dbReference>
<dbReference type="InterPro" id="IPR000772">
    <property type="entry name" value="Ricin_B_lectin"/>
</dbReference>
<sequence>MLLAGMPSSASAAEAGIQAVGNQLRNEQTGLCLDSDAKGNVYTKDCAWDKHNAYQQWSYLYDASRDEFRLRNVQTNRCLEANSGDGVITAPCSDHNIQKWTESAYNGAWIIKSVYNGRALDSNAKGQAYTSPWGTGNPYMRWWIQ</sequence>
<dbReference type="SUPFAM" id="SSF50370">
    <property type="entry name" value="Ricin B-like lectins"/>
    <property type="match status" value="1"/>
</dbReference>
<evidence type="ECO:0000313" key="2">
    <source>
        <dbReference type="EMBL" id="GCD32901.1"/>
    </source>
</evidence>
<dbReference type="InterPro" id="IPR035992">
    <property type="entry name" value="Ricin_B-like_lectins"/>
</dbReference>
<dbReference type="EMBL" id="BHZC01000001">
    <property type="protein sequence ID" value="GCD32901.1"/>
    <property type="molecule type" value="Genomic_DNA"/>
</dbReference>
<proteinExistence type="predicted"/>
<dbReference type="PROSITE" id="PS50231">
    <property type="entry name" value="RICIN_B_LECTIN"/>
    <property type="match status" value="1"/>
</dbReference>
<comment type="caution">
    <text evidence="2">The sequence shown here is derived from an EMBL/GenBank/DDBJ whole genome shotgun (WGS) entry which is preliminary data.</text>
</comment>
<organism evidence="2 3">
    <name type="scientific">Streptomyces chrestomyceticus JCM 4735</name>
    <dbReference type="NCBI Taxonomy" id="1306181"/>
    <lineage>
        <taxon>Bacteria</taxon>
        <taxon>Bacillati</taxon>
        <taxon>Actinomycetota</taxon>
        <taxon>Actinomycetes</taxon>
        <taxon>Kitasatosporales</taxon>
        <taxon>Streptomycetaceae</taxon>
        <taxon>Streptomyces</taxon>
    </lineage>
</organism>
<dbReference type="CDD" id="cd23415">
    <property type="entry name" value="beta-trefoil_Ricin_AH"/>
    <property type="match status" value="1"/>
</dbReference>